<sequence length="326" mass="34782">MSIFRSRLHLPNVVAAYVDIPEPPPPAANEVLIEVLYAPVNHNDLYLMSGNFPYHPAVPAVLGNEAVGRIISVGAGVSQVQVGDYVTPPLYSGTWRERMIVPAEGLFALPQEADLQQLSMIRINPLTASLILSEYVDLQPGDWIVQNAATSGVGRAAIAMAKARGLRSINLVRQSRQIDEIKAAGGDIVLLDQPGAAAQAAAQIGDDKVRLALDGVASSSTARLIELLSPGGTIVGYATMSGQKSAPGDLIQMMFKSISGHFFYQNRPQFRSKIPALLREAAQLVAEGKIVTPVARTYRLSEISQAIAHTQAGGKVLLEIAEKGAF</sequence>
<organism evidence="12 13">
    <name type="scientific">Duganella callida</name>
    <dbReference type="NCBI Taxonomy" id="2561932"/>
    <lineage>
        <taxon>Bacteria</taxon>
        <taxon>Pseudomonadati</taxon>
        <taxon>Pseudomonadota</taxon>
        <taxon>Betaproteobacteria</taxon>
        <taxon>Burkholderiales</taxon>
        <taxon>Oxalobacteraceae</taxon>
        <taxon>Telluria group</taxon>
        <taxon>Duganella</taxon>
    </lineage>
</organism>
<accession>A0A4Y9SDS6</accession>
<evidence type="ECO:0000313" key="13">
    <source>
        <dbReference type="Proteomes" id="UP000297729"/>
    </source>
</evidence>
<dbReference type="PANTHER" id="PTHR43981:SF2">
    <property type="entry name" value="ENOYL-[ACYL-CARRIER-PROTEIN] REDUCTASE, MITOCHONDRIAL"/>
    <property type="match status" value="1"/>
</dbReference>
<comment type="catalytic activity">
    <reaction evidence="10">
        <text>a 2,3-saturated acyl-[ACP] + NADP(+) = a (2E)-enoyl-[ACP] + NADPH + H(+)</text>
        <dbReference type="Rhea" id="RHEA:22564"/>
        <dbReference type="Rhea" id="RHEA-COMP:9925"/>
        <dbReference type="Rhea" id="RHEA-COMP:9926"/>
        <dbReference type="ChEBI" id="CHEBI:15378"/>
        <dbReference type="ChEBI" id="CHEBI:57783"/>
        <dbReference type="ChEBI" id="CHEBI:58349"/>
        <dbReference type="ChEBI" id="CHEBI:78784"/>
        <dbReference type="ChEBI" id="CHEBI:78785"/>
        <dbReference type="EC" id="1.3.1.104"/>
    </reaction>
</comment>
<evidence type="ECO:0000313" key="12">
    <source>
        <dbReference type="EMBL" id="TFW18692.1"/>
    </source>
</evidence>
<keyword evidence="3" id="KW-0276">Fatty acid metabolism</keyword>
<evidence type="ECO:0000256" key="4">
    <source>
        <dbReference type="ARBA" id="ARBA00022857"/>
    </source>
</evidence>
<dbReference type="SMART" id="SM00829">
    <property type="entry name" value="PKS_ER"/>
    <property type="match status" value="1"/>
</dbReference>
<dbReference type="Gene3D" id="3.40.50.720">
    <property type="entry name" value="NAD(P)-binding Rossmann-like Domain"/>
    <property type="match status" value="1"/>
</dbReference>
<keyword evidence="6" id="KW-0560">Oxidoreductase</keyword>
<dbReference type="CDD" id="cd05282">
    <property type="entry name" value="ETR_like"/>
    <property type="match status" value="1"/>
</dbReference>
<comment type="similarity">
    <text evidence="1">Belongs to the zinc-containing alcohol dehydrogenase family. Quinone oxidoreductase subfamily.</text>
</comment>
<dbReference type="InterPro" id="IPR020843">
    <property type="entry name" value="ER"/>
</dbReference>
<keyword evidence="8" id="KW-0275">Fatty acid biosynthesis</keyword>
<evidence type="ECO:0000256" key="8">
    <source>
        <dbReference type="ARBA" id="ARBA00023160"/>
    </source>
</evidence>
<dbReference type="RefSeq" id="WP_135202875.1">
    <property type="nucleotide sequence ID" value="NZ_SPVG01000180.1"/>
</dbReference>
<dbReference type="InterPro" id="IPR011032">
    <property type="entry name" value="GroES-like_sf"/>
</dbReference>
<dbReference type="InterPro" id="IPR036291">
    <property type="entry name" value="NAD(P)-bd_dom_sf"/>
</dbReference>
<dbReference type="Pfam" id="PF00107">
    <property type="entry name" value="ADH_zinc_N"/>
    <property type="match status" value="1"/>
</dbReference>
<reference evidence="12 13" key="1">
    <citation type="submission" date="2019-03" db="EMBL/GenBank/DDBJ databases">
        <title>Draft Genome Sequence of Duganella callidus sp. nov., a Novel Duganella Species Isolated from Cultivated Soil.</title>
        <authorList>
            <person name="Raths R."/>
            <person name="Peta V."/>
            <person name="Bucking H."/>
        </authorList>
    </citation>
    <scope>NUCLEOTIDE SEQUENCE [LARGE SCALE GENOMIC DNA]</scope>
    <source>
        <strain evidence="12 13">DN04</strain>
    </source>
</reference>
<evidence type="ECO:0000259" key="11">
    <source>
        <dbReference type="SMART" id="SM00829"/>
    </source>
</evidence>
<dbReference type="OrthoDB" id="9805883at2"/>
<evidence type="ECO:0000256" key="2">
    <source>
        <dbReference type="ARBA" id="ARBA00022516"/>
    </source>
</evidence>
<dbReference type="SUPFAM" id="SSF50129">
    <property type="entry name" value="GroES-like"/>
    <property type="match status" value="1"/>
</dbReference>
<dbReference type="Gene3D" id="3.90.180.10">
    <property type="entry name" value="Medium-chain alcohol dehydrogenases, catalytic domain"/>
    <property type="match status" value="1"/>
</dbReference>
<proteinExistence type="inferred from homology"/>
<evidence type="ECO:0000256" key="1">
    <source>
        <dbReference type="ARBA" id="ARBA00010371"/>
    </source>
</evidence>
<dbReference type="PANTHER" id="PTHR43981">
    <property type="entry name" value="ENOYL-[ACYL-CARRIER-PROTEIN] REDUCTASE, MITOCHONDRIAL"/>
    <property type="match status" value="1"/>
</dbReference>
<feature type="domain" description="Enoyl reductase (ER)" evidence="11">
    <location>
        <begin position="9"/>
        <end position="318"/>
    </location>
</feature>
<dbReference type="EC" id="1.3.1.104" evidence="9"/>
<dbReference type="EMBL" id="SPVG01000180">
    <property type="protein sequence ID" value="TFW18692.1"/>
    <property type="molecule type" value="Genomic_DNA"/>
</dbReference>
<evidence type="ECO:0000256" key="5">
    <source>
        <dbReference type="ARBA" id="ARBA00022946"/>
    </source>
</evidence>
<dbReference type="InterPro" id="IPR013149">
    <property type="entry name" value="ADH-like_C"/>
</dbReference>
<dbReference type="SUPFAM" id="SSF51735">
    <property type="entry name" value="NAD(P)-binding Rossmann-fold domains"/>
    <property type="match status" value="1"/>
</dbReference>
<keyword evidence="2" id="KW-0444">Lipid biosynthesis</keyword>
<dbReference type="Pfam" id="PF08240">
    <property type="entry name" value="ADH_N"/>
    <property type="match status" value="1"/>
</dbReference>
<evidence type="ECO:0000256" key="10">
    <source>
        <dbReference type="ARBA" id="ARBA00048843"/>
    </source>
</evidence>
<dbReference type="InterPro" id="IPR051034">
    <property type="entry name" value="Mito_Enoyl-ACP_Reductase"/>
</dbReference>
<keyword evidence="13" id="KW-1185">Reference proteome</keyword>
<protein>
    <recommendedName>
        <fullName evidence="9">enoyl-[acyl-carrier-protein] reductase</fullName>
        <ecNumber evidence="9">1.3.1.104</ecNumber>
    </recommendedName>
</protein>
<keyword evidence="4" id="KW-0521">NADP</keyword>
<evidence type="ECO:0000256" key="9">
    <source>
        <dbReference type="ARBA" id="ARBA00038963"/>
    </source>
</evidence>
<name>A0A4Y9SDS6_9BURK</name>
<dbReference type="GO" id="GO:0006633">
    <property type="term" value="P:fatty acid biosynthetic process"/>
    <property type="evidence" value="ECO:0007669"/>
    <property type="project" value="UniProtKB-KW"/>
</dbReference>
<keyword evidence="5" id="KW-0809">Transit peptide</keyword>
<comment type="caution">
    <text evidence="12">The sequence shown here is derived from an EMBL/GenBank/DDBJ whole genome shotgun (WGS) entry which is preliminary data.</text>
</comment>
<evidence type="ECO:0000256" key="7">
    <source>
        <dbReference type="ARBA" id="ARBA00023098"/>
    </source>
</evidence>
<dbReference type="Proteomes" id="UP000297729">
    <property type="component" value="Unassembled WGS sequence"/>
</dbReference>
<evidence type="ECO:0000256" key="3">
    <source>
        <dbReference type="ARBA" id="ARBA00022832"/>
    </source>
</evidence>
<evidence type="ECO:0000256" key="6">
    <source>
        <dbReference type="ARBA" id="ARBA00023002"/>
    </source>
</evidence>
<gene>
    <name evidence="12" type="ORF">E4L98_17760</name>
</gene>
<keyword evidence="7" id="KW-0443">Lipid metabolism</keyword>
<dbReference type="InterPro" id="IPR013154">
    <property type="entry name" value="ADH-like_N"/>
</dbReference>
<dbReference type="AlphaFoldDB" id="A0A4Y9SDS6"/>
<dbReference type="GO" id="GO:0141148">
    <property type="term" value="F:enoyl-[acyl-carrier-protein] reductase (NADPH) activity"/>
    <property type="evidence" value="ECO:0007669"/>
    <property type="project" value="UniProtKB-EC"/>
</dbReference>